<keyword evidence="4 6" id="KW-0472">Membrane</keyword>
<dbReference type="AlphaFoldDB" id="A0A9Q8SWY1"/>
<feature type="transmembrane region" description="Helical" evidence="6">
    <location>
        <begin position="183"/>
        <end position="208"/>
    </location>
</feature>
<organism evidence="8 9">
    <name type="scientific">Colletotrichum lupini</name>
    <dbReference type="NCBI Taxonomy" id="145971"/>
    <lineage>
        <taxon>Eukaryota</taxon>
        <taxon>Fungi</taxon>
        <taxon>Dikarya</taxon>
        <taxon>Ascomycota</taxon>
        <taxon>Pezizomycotina</taxon>
        <taxon>Sordariomycetes</taxon>
        <taxon>Hypocreomycetidae</taxon>
        <taxon>Glomerellales</taxon>
        <taxon>Glomerellaceae</taxon>
        <taxon>Colletotrichum</taxon>
        <taxon>Colletotrichum acutatum species complex</taxon>
    </lineage>
</organism>
<evidence type="ECO:0000256" key="6">
    <source>
        <dbReference type="SAM" id="Phobius"/>
    </source>
</evidence>
<dbReference type="PANTHER" id="PTHR15549:SF26">
    <property type="entry name" value="AXIAL BUDDING PATTERN PROTEIN 2-RELATED"/>
    <property type="match status" value="1"/>
</dbReference>
<dbReference type="GeneID" id="73344442"/>
<dbReference type="PANTHER" id="PTHR15549">
    <property type="entry name" value="PAIRED IMMUNOGLOBULIN-LIKE TYPE 2 RECEPTOR"/>
    <property type="match status" value="1"/>
</dbReference>
<accession>A0A9Q8SWY1</accession>
<evidence type="ECO:0000256" key="4">
    <source>
        <dbReference type="ARBA" id="ARBA00023136"/>
    </source>
</evidence>
<dbReference type="KEGG" id="clup:CLUP02_10456"/>
<evidence type="ECO:0000313" key="9">
    <source>
        <dbReference type="Proteomes" id="UP000830671"/>
    </source>
</evidence>
<feature type="chain" id="PRO_5040260920" description="Integral membrane protein" evidence="7">
    <location>
        <begin position="22"/>
        <end position="1240"/>
    </location>
</feature>
<dbReference type="GO" id="GO:0071944">
    <property type="term" value="C:cell periphery"/>
    <property type="evidence" value="ECO:0007669"/>
    <property type="project" value="UniProtKB-ARBA"/>
</dbReference>
<evidence type="ECO:0000256" key="5">
    <source>
        <dbReference type="SAM" id="MobiDB-lite"/>
    </source>
</evidence>
<comment type="subcellular location">
    <subcellularLocation>
        <location evidence="1">Membrane</location>
        <topology evidence="1">Single-pass membrane protein</topology>
    </subcellularLocation>
</comment>
<sequence>MRIAAAHLLLLSPLFWNCTGSAVFHTPPAPGPQYDFQDNPQYALGEIIDIQWSTDDQFVDLFVVQTSPDLETLAAVIMDEYVPSTIKWRVSFDGFPSSHDPDLSNVYYLHLQAAGQNGTGVTCHYFNITRGDATSVSSSALSSASPTAASSPSTSPSSIGSPTATPSAMSTPDLDRGELSTGAVAGIAVGATFVGTLVVVGLAGLLFWRRWKNNEKGRGEEAAAMATANDESEIHVYKRDLSVPSRELYVESPRRLRAETSEPSEMRFEMSGDSVVKLEIHHRRFRYAQKQQCQQFLLPMTIREGNSNNLRLCKVLNMAVNILNKLTSPHTALLLTIRAPPTVTIIINQAPDKVVKSYHGLKSKARAKFTQFVLQGVTPSQPTYNPQVQYAQNHNPPYNPSPSSPSPVHPPGAQYHQTQQSYYQHPSPIENLATPPAQSPYYHPPPSQEQAYPVPSHSSAVLSQQRDQYSQQTQKDSSPHYLAHISQTPGNDGPSGMPTPSAIFYGNDNPNSAVQQHTVPAASTAAHTPPVVTLQQLPEHQQHIQLVQEGTSRPIEATQEPGRPTAGAIHPSTSLIEVNTAECPPSQPHIAEKVAHVSHEEVPAASLVDQISTILGNVSIGEAPSSQSNPPTPDAVDFHDYKRALPRVTENGEPNAVVWECPADREVKYETDWYHISDIPNFLVCTHCHERCLAQTPLGGSFIRTRQPEGRCRFNAPRITRLLLPECLKRRDITPLREFMTARLDVLDCKGVSGADGSAGIKWYQPLDDRLDGFVSCEACYQDIVLATSFRDKFVPHDSPQASDAVWACDICLPFMSRSIVRLSKSGVDGWNSWVEAAAKHIALPQCDKGPISPSSRRWMRLRGERHPDFKMCEKCYEKHVALTTLDKDFKSIPHVPSHTGLDWMDAALGYTTTEPTPITCSMNGLPVEVALTDAKDFQDINVLYRALEVILSCPPCTERGIINGTWYTLTGGGCDGCRICAPCHAAFITPFGLDRFYEKSQSEEAGETYLCSFERSSAPRWVDHMNRNAEAVETGVWSRYSVFVRKFAGVPHCAKENLVDNRRWYGWDDCTICPECYITFCQESSPPPPSLTMEFDNDLVVEKRMCCLYSPRMRQKWIEACEAGNAEALIEFSRVRHGVWVQTVLQVQALRQMQDMQMMNAMHAGFMSVTYQGIEGIQVVSGTTDGYEHGNSQLGWHATEAGATSAAFRNQMQAGMAQSNSSNTWMTIWQLLLKWSEYE</sequence>
<feature type="compositionally biased region" description="Low complexity" evidence="5">
    <location>
        <begin position="142"/>
        <end position="168"/>
    </location>
</feature>
<keyword evidence="3 6" id="KW-1133">Transmembrane helix</keyword>
<feature type="compositionally biased region" description="Pro residues" evidence="5">
    <location>
        <begin position="397"/>
        <end position="410"/>
    </location>
</feature>
<evidence type="ECO:0000256" key="7">
    <source>
        <dbReference type="SAM" id="SignalP"/>
    </source>
</evidence>
<dbReference type="EMBL" id="CP019477">
    <property type="protein sequence ID" value="UQC84960.1"/>
    <property type="molecule type" value="Genomic_DNA"/>
</dbReference>
<proteinExistence type="predicted"/>
<dbReference type="RefSeq" id="XP_049146577.1">
    <property type="nucleotide sequence ID" value="XM_049289432.1"/>
</dbReference>
<feature type="compositionally biased region" description="Polar residues" evidence="5">
    <location>
        <begin position="383"/>
        <end position="392"/>
    </location>
</feature>
<keyword evidence="2 6" id="KW-0812">Transmembrane</keyword>
<evidence type="ECO:0000313" key="8">
    <source>
        <dbReference type="EMBL" id="UQC84960.1"/>
    </source>
</evidence>
<protein>
    <recommendedName>
        <fullName evidence="10">Integral membrane protein</fullName>
    </recommendedName>
</protein>
<keyword evidence="9" id="KW-1185">Reference proteome</keyword>
<feature type="region of interest" description="Disordered" evidence="5">
    <location>
        <begin position="383"/>
        <end position="526"/>
    </location>
</feature>
<evidence type="ECO:0008006" key="10">
    <source>
        <dbReference type="Google" id="ProtNLM"/>
    </source>
</evidence>
<evidence type="ECO:0000256" key="3">
    <source>
        <dbReference type="ARBA" id="ARBA00022989"/>
    </source>
</evidence>
<keyword evidence="7" id="KW-0732">Signal</keyword>
<feature type="region of interest" description="Disordered" evidence="5">
    <location>
        <begin position="142"/>
        <end position="175"/>
    </location>
</feature>
<gene>
    <name evidence="8" type="ORF">CLUP02_10456</name>
</gene>
<evidence type="ECO:0000256" key="1">
    <source>
        <dbReference type="ARBA" id="ARBA00004167"/>
    </source>
</evidence>
<name>A0A9Q8SWY1_9PEZI</name>
<feature type="compositionally biased region" description="Low complexity" evidence="5">
    <location>
        <begin position="414"/>
        <end position="428"/>
    </location>
</feature>
<feature type="signal peptide" evidence="7">
    <location>
        <begin position="1"/>
        <end position="21"/>
    </location>
</feature>
<reference evidence="8" key="1">
    <citation type="journal article" date="2021" name="Mol. Plant Microbe Interact.">
        <title>Complete Genome Sequence of the Plant-Pathogenic Fungus Colletotrichum lupini.</title>
        <authorList>
            <person name="Baroncelli R."/>
            <person name="Pensec F."/>
            <person name="Da Lio D."/>
            <person name="Boufleur T."/>
            <person name="Vicente I."/>
            <person name="Sarrocco S."/>
            <person name="Picot A."/>
            <person name="Baraldi E."/>
            <person name="Sukno S."/>
            <person name="Thon M."/>
            <person name="Le Floch G."/>
        </authorList>
    </citation>
    <scope>NUCLEOTIDE SEQUENCE</scope>
    <source>
        <strain evidence="8">IMI 504893</strain>
    </source>
</reference>
<dbReference type="GO" id="GO:0016020">
    <property type="term" value="C:membrane"/>
    <property type="evidence" value="ECO:0007669"/>
    <property type="project" value="UniProtKB-SubCell"/>
</dbReference>
<feature type="compositionally biased region" description="Low complexity" evidence="5">
    <location>
        <begin position="464"/>
        <end position="474"/>
    </location>
</feature>
<dbReference type="Proteomes" id="UP000830671">
    <property type="component" value="Chromosome 5"/>
</dbReference>
<dbReference type="InterPro" id="IPR051694">
    <property type="entry name" value="Immunoregulatory_rcpt-like"/>
</dbReference>
<feature type="compositionally biased region" description="Polar residues" evidence="5">
    <location>
        <begin position="508"/>
        <end position="518"/>
    </location>
</feature>
<evidence type="ECO:0000256" key="2">
    <source>
        <dbReference type="ARBA" id="ARBA00022692"/>
    </source>
</evidence>